<protein>
    <submittedName>
        <fullName evidence="2">MRG family protein, putative isoform 2</fullName>
    </submittedName>
</protein>
<accession>A0A6A2YTV2</accession>
<dbReference type="Proteomes" id="UP000436088">
    <property type="component" value="Unassembled WGS sequence"/>
</dbReference>
<comment type="caution">
    <text evidence="2">The sequence shown here is derived from an EMBL/GenBank/DDBJ whole genome shotgun (WGS) entry which is preliminary data.</text>
</comment>
<sequence>MGRSNTALTDSDSATDTKTHSDSDSTTETDEEFCNRYDTCLFREDEKVLAYHSHFIYLAKLFILPRTPNVEDILKTYLDYRYKKDNIMASSCMRISVHGMWGSTSAASLWFLQKNQNGLFLSTYHVVEDVETSTTKHDN</sequence>
<feature type="compositionally biased region" description="Low complexity" evidence="1">
    <location>
        <begin position="1"/>
        <end position="14"/>
    </location>
</feature>
<proteinExistence type="predicted"/>
<dbReference type="EMBL" id="VEPZ02001278">
    <property type="protein sequence ID" value="KAE8682779.1"/>
    <property type="molecule type" value="Genomic_DNA"/>
</dbReference>
<feature type="region of interest" description="Disordered" evidence="1">
    <location>
        <begin position="1"/>
        <end position="29"/>
    </location>
</feature>
<gene>
    <name evidence="2" type="ORF">F3Y22_tig00111237pilonHSYRG00026</name>
</gene>
<evidence type="ECO:0000313" key="3">
    <source>
        <dbReference type="Proteomes" id="UP000436088"/>
    </source>
</evidence>
<evidence type="ECO:0000256" key="1">
    <source>
        <dbReference type="SAM" id="MobiDB-lite"/>
    </source>
</evidence>
<name>A0A6A2YTV2_HIBSY</name>
<reference evidence="2" key="1">
    <citation type="submission" date="2019-09" db="EMBL/GenBank/DDBJ databases">
        <title>Draft genome information of white flower Hibiscus syriacus.</title>
        <authorList>
            <person name="Kim Y.-M."/>
        </authorList>
    </citation>
    <scope>NUCLEOTIDE SEQUENCE [LARGE SCALE GENOMIC DNA]</scope>
    <source>
        <strain evidence="2">YM2019G1</strain>
    </source>
</reference>
<organism evidence="2 3">
    <name type="scientific">Hibiscus syriacus</name>
    <name type="common">Rose of Sharon</name>
    <dbReference type="NCBI Taxonomy" id="106335"/>
    <lineage>
        <taxon>Eukaryota</taxon>
        <taxon>Viridiplantae</taxon>
        <taxon>Streptophyta</taxon>
        <taxon>Embryophyta</taxon>
        <taxon>Tracheophyta</taxon>
        <taxon>Spermatophyta</taxon>
        <taxon>Magnoliopsida</taxon>
        <taxon>eudicotyledons</taxon>
        <taxon>Gunneridae</taxon>
        <taxon>Pentapetalae</taxon>
        <taxon>rosids</taxon>
        <taxon>malvids</taxon>
        <taxon>Malvales</taxon>
        <taxon>Malvaceae</taxon>
        <taxon>Malvoideae</taxon>
        <taxon>Hibiscus</taxon>
    </lineage>
</organism>
<keyword evidence="3" id="KW-1185">Reference proteome</keyword>
<dbReference type="AlphaFoldDB" id="A0A6A2YTV2"/>
<evidence type="ECO:0000313" key="2">
    <source>
        <dbReference type="EMBL" id="KAE8682779.1"/>
    </source>
</evidence>